<dbReference type="EMBL" id="KQ997040">
    <property type="protein sequence ID" value="KZV44349.1"/>
    <property type="molecule type" value="Genomic_DNA"/>
</dbReference>
<evidence type="ECO:0000256" key="1">
    <source>
        <dbReference type="SAM" id="MobiDB-lite"/>
    </source>
</evidence>
<sequence length="187" mass="21091">MEVGMSNPTEINRVDLLCKKRKIRREPVGVPLPKHVRWGQVVEHDLSSDSDTKMGGELERECVRNSINSLQSNIESTMFTCNEGKTDPGNPENRPSDESSSSSSRCIEGGSITKQTLSESEMSSEHDADHLRLRSLSDSGCSDYAEYMENLLVYNILSSRRWSGDEDGGKRLTIDEEFEEYFSMLML</sequence>
<dbReference type="PANTHER" id="PTHR37723:SF1">
    <property type="entry name" value="PROTEIN FAR-RED-ELONGATED HYPOCOTYL 1-LIKE"/>
    <property type="match status" value="1"/>
</dbReference>
<dbReference type="GO" id="GO:0005737">
    <property type="term" value="C:cytoplasm"/>
    <property type="evidence" value="ECO:0007669"/>
    <property type="project" value="TreeGrafter"/>
</dbReference>
<proteinExistence type="predicted"/>
<name>A0A2Z7CI64_9LAMI</name>
<protein>
    <submittedName>
        <fullName evidence="2">Uncharacterized protein</fullName>
    </submittedName>
</protein>
<dbReference type="GO" id="GO:0051457">
    <property type="term" value="P:maintenance of protein location in nucleus"/>
    <property type="evidence" value="ECO:0007669"/>
    <property type="project" value="TreeGrafter"/>
</dbReference>
<feature type="compositionally biased region" description="Polar residues" evidence="1">
    <location>
        <begin position="112"/>
        <end position="121"/>
    </location>
</feature>
<evidence type="ECO:0000313" key="2">
    <source>
        <dbReference type="EMBL" id="KZV44349.1"/>
    </source>
</evidence>
<accession>A0A2Z7CI64</accession>
<gene>
    <name evidence="2" type="ORF">F511_39699</name>
</gene>
<organism evidence="2 3">
    <name type="scientific">Dorcoceras hygrometricum</name>
    <dbReference type="NCBI Taxonomy" id="472368"/>
    <lineage>
        <taxon>Eukaryota</taxon>
        <taxon>Viridiplantae</taxon>
        <taxon>Streptophyta</taxon>
        <taxon>Embryophyta</taxon>
        <taxon>Tracheophyta</taxon>
        <taxon>Spermatophyta</taxon>
        <taxon>Magnoliopsida</taxon>
        <taxon>eudicotyledons</taxon>
        <taxon>Gunneridae</taxon>
        <taxon>Pentapetalae</taxon>
        <taxon>asterids</taxon>
        <taxon>lamiids</taxon>
        <taxon>Lamiales</taxon>
        <taxon>Gesneriaceae</taxon>
        <taxon>Didymocarpoideae</taxon>
        <taxon>Trichosporeae</taxon>
        <taxon>Loxocarpinae</taxon>
        <taxon>Dorcoceras</taxon>
    </lineage>
</organism>
<dbReference type="GO" id="GO:0061608">
    <property type="term" value="F:nuclear import signal receptor activity"/>
    <property type="evidence" value="ECO:0007669"/>
    <property type="project" value="TreeGrafter"/>
</dbReference>
<feature type="region of interest" description="Disordered" evidence="1">
    <location>
        <begin position="80"/>
        <end position="129"/>
    </location>
</feature>
<dbReference type="InterPro" id="IPR037766">
    <property type="entry name" value="FHY1"/>
</dbReference>
<dbReference type="Proteomes" id="UP000250235">
    <property type="component" value="Unassembled WGS sequence"/>
</dbReference>
<dbReference type="PANTHER" id="PTHR37723">
    <property type="entry name" value="PROTEIN FAR-RED ELONGATED HYPOCOTYL 1"/>
    <property type="match status" value="1"/>
</dbReference>
<dbReference type="AlphaFoldDB" id="A0A2Z7CI64"/>
<dbReference type="GO" id="GO:0009639">
    <property type="term" value="P:response to red or far red light"/>
    <property type="evidence" value="ECO:0007669"/>
    <property type="project" value="InterPro"/>
</dbReference>
<reference evidence="2 3" key="1">
    <citation type="journal article" date="2015" name="Proc. Natl. Acad. Sci. U.S.A.">
        <title>The resurrection genome of Boea hygrometrica: A blueprint for survival of dehydration.</title>
        <authorList>
            <person name="Xiao L."/>
            <person name="Yang G."/>
            <person name="Zhang L."/>
            <person name="Yang X."/>
            <person name="Zhao S."/>
            <person name="Ji Z."/>
            <person name="Zhou Q."/>
            <person name="Hu M."/>
            <person name="Wang Y."/>
            <person name="Chen M."/>
            <person name="Xu Y."/>
            <person name="Jin H."/>
            <person name="Xiao X."/>
            <person name="Hu G."/>
            <person name="Bao F."/>
            <person name="Hu Y."/>
            <person name="Wan P."/>
            <person name="Li L."/>
            <person name="Deng X."/>
            <person name="Kuang T."/>
            <person name="Xiang C."/>
            <person name="Zhu J.K."/>
            <person name="Oliver M.J."/>
            <person name="He Y."/>
        </authorList>
    </citation>
    <scope>NUCLEOTIDE SEQUENCE [LARGE SCALE GENOMIC DNA]</scope>
    <source>
        <strain evidence="3">cv. XS01</strain>
    </source>
</reference>
<dbReference type="GO" id="GO:0016607">
    <property type="term" value="C:nuclear speck"/>
    <property type="evidence" value="ECO:0007669"/>
    <property type="project" value="TreeGrafter"/>
</dbReference>
<dbReference type="OrthoDB" id="1930763at2759"/>
<evidence type="ECO:0000313" key="3">
    <source>
        <dbReference type="Proteomes" id="UP000250235"/>
    </source>
</evidence>
<keyword evidence="3" id="KW-1185">Reference proteome</keyword>